<proteinExistence type="predicted"/>
<dbReference type="AlphaFoldDB" id="A0A914RXV2"/>
<dbReference type="WBParaSite" id="PEQ_0000685501-mRNA-1">
    <property type="protein sequence ID" value="PEQ_0000685501-mRNA-1"/>
    <property type="gene ID" value="PEQ_0000685501"/>
</dbReference>
<accession>A0A914RXV2</accession>
<evidence type="ECO:0000313" key="2">
    <source>
        <dbReference type="WBParaSite" id="PEQ_0000685501-mRNA-1"/>
    </source>
</evidence>
<keyword evidence="1" id="KW-1185">Reference proteome</keyword>
<evidence type="ECO:0000313" key="1">
    <source>
        <dbReference type="Proteomes" id="UP000887564"/>
    </source>
</evidence>
<reference evidence="2" key="1">
    <citation type="submission" date="2022-11" db="UniProtKB">
        <authorList>
            <consortium name="WormBaseParasite"/>
        </authorList>
    </citation>
    <scope>IDENTIFICATION</scope>
</reference>
<name>A0A914RXV2_PAREQ</name>
<protein>
    <submittedName>
        <fullName evidence="2">Uncharacterized protein</fullName>
    </submittedName>
</protein>
<organism evidence="1 2">
    <name type="scientific">Parascaris equorum</name>
    <name type="common">Equine roundworm</name>
    <dbReference type="NCBI Taxonomy" id="6256"/>
    <lineage>
        <taxon>Eukaryota</taxon>
        <taxon>Metazoa</taxon>
        <taxon>Ecdysozoa</taxon>
        <taxon>Nematoda</taxon>
        <taxon>Chromadorea</taxon>
        <taxon>Rhabditida</taxon>
        <taxon>Spirurina</taxon>
        <taxon>Ascaridomorpha</taxon>
        <taxon>Ascaridoidea</taxon>
        <taxon>Ascarididae</taxon>
        <taxon>Parascaris</taxon>
    </lineage>
</organism>
<sequence length="66" mass="7082">MNAPNAVPRSLIPSMGTYGASASPSTFFGAQPTIDEAAHAQYVYIQQQMAAQQQQHRLMVRLSCGG</sequence>
<dbReference type="Proteomes" id="UP000887564">
    <property type="component" value="Unplaced"/>
</dbReference>